<dbReference type="STRING" id="904291.A7J15_01120"/>
<dbReference type="EMBL" id="LXMD01000012">
    <property type="protein sequence ID" value="OCG75684.1"/>
    <property type="molecule type" value="Genomic_DNA"/>
</dbReference>
<reference evidence="2 3" key="1">
    <citation type="submission" date="2016-05" db="EMBL/GenBank/DDBJ databases">
        <authorList>
            <person name="Lavstsen T."/>
            <person name="Jespersen J.S."/>
        </authorList>
    </citation>
    <scope>NUCLEOTIDE SEQUENCE [LARGE SCALE GENOMIC DNA]</scope>
    <source>
        <strain evidence="2 3">YLB-01</strain>
    </source>
</reference>
<feature type="compositionally biased region" description="Basic and acidic residues" evidence="1">
    <location>
        <begin position="118"/>
        <end position="131"/>
    </location>
</feature>
<evidence type="ECO:0000313" key="3">
    <source>
        <dbReference type="Proteomes" id="UP000093355"/>
    </source>
</evidence>
<dbReference type="AlphaFoldDB" id="A0A1B9NGK9"/>
<proteinExistence type="predicted"/>
<organism evidence="2 3">
    <name type="scientific">Microbacterium sediminis</name>
    <dbReference type="NCBI Taxonomy" id="904291"/>
    <lineage>
        <taxon>Bacteria</taxon>
        <taxon>Bacillati</taxon>
        <taxon>Actinomycetota</taxon>
        <taxon>Actinomycetes</taxon>
        <taxon>Micrococcales</taxon>
        <taxon>Microbacteriaceae</taxon>
        <taxon>Microbacterium</taxon>
    </lineage>
</organism>
<dbReference type="Pfam" id="PF02699">
    <property type="entry name" value="YajC"/>
    <property type="match status" value="1"/>
</dbReference>
<feature type="compositionally biased region" description="Low complexity" evidence="1">
    <location>
        <begin position="88"/>
        <end position="98"/>
    </location>
</feature>
<evidence type="ECO:0000256" key="1">
    <source>
        <dbReference type="SAM" id="MobiDB-lite"/>
    </source>
</evidence>
<feature type="region of interest" description="Disordered" evidence="1">
    <location>
        <begin position="88"/>
        <end position="131"/>
    </location>
</feature>
<dbReference type="OrthoDB" id="3267178at2"/>
<protein>
    <submittedName>
        <fullName evidence="2">Uncharacterized protein</fullName>
    </submittedName>
</protein>
<gene>
    <name evidence="2" type="ORF">A7J15_01120</name>
</gene>
<accession>A0A1B9NGK9</accession>
<comment type="caution">
    <text evidence="2">The sequence shown here is derived from an EMBL/GenBank/DDBJ whole genome shotgun (WGS) entry which is preliminary data.</text>
</comment>
<keyword evidence="3" id="KW-1185">Reference proteome</keyword>
<evidence type="ECO:0000313" key="2">
    <source>
        <dbReference type="EMBL" id="OCG75684.1"/>
    </source>
</evidence>
<dbReference type="InterPro" id="IPR003849">
    <property type="entry name" value="Preprotein_translocase_YajC"/>
</dbReference>
<dbReference type="Proteomes" id="UP000093355">
    <property type="component" value="Unassembled WGS sequence"/>
</dbReference>
<sequence length="131" mass="14407">MDMNLILLVVLAAMLVFMFINGRRNAKKRQELEQERRTKMVPGARVMTRSGLFGTLVEFDAEDLTQPAKVEIAPGVVAEMHAQAVDLAPEATPAAADETVQDDETTETADEGYSLNGERVEKLPSDDDTKN</sequence>
<feature type="compositionally biased region" description="Acidic residues" evidence="1">
    <location>
        <begin position="99"/>
        <end position="110"/>
    </location>
</feature>
<name>A0A1B9NGK9_9MICO</name>
<dbReference type="SMART" id="SM01323">
    <property type="entry name" value="YajC"/>
    <property type="match status" value="1"/>
</dbReference>